<accession>A0A420W598</accession>
<dbReference type="AlphaFoldDB" id="A0A420W598"/>
<name>A0A420W598_9BACT</name>
<gene>
    <name evidence="1" type="ORF">C7457_1739</name>
</gene>
<evidence type="ECO:0000313" key="1">
    <source>
        <dbReference type="EMBL" id="RKQ59099.1"/>
    </source>
</evidence>
<reference evidence="1 2" key="1">
    <citation type="submission" date="2018-10" db="EMBL/GenBank/DDBJ databases">
        <title>Genomic Encyclopedia of Type Strains, Phase IV (KMG-IV): sequencing the most valuable type-strain genomes for metagenomic binning, comparative biology and taxonomic classification.</title>
        <authorList>
            <person name="Goeker M."/>
        </authorList>
    </citation>
    <scope>NUCLEOTIDE SEQUENCE [LARGE SCALE GENOMIC DNA]</scope>
    <source>
        <strain evidence="1 2">DSM 15521</strain>
    </source>
</reference>
<protein>
    <submittedName>
        <fullName evidence="1">Uncharacterized protein</fullName>
    </submittedName>
</protein>
<organism evidence="1 2">
    <name type="scientific">Thermovibrio guaymasensis</name>
    <dbReference type="NCBI Taxonomy" id="240167"/>
    <lineage>
        <taxon>Bacteria</taxon>
        <taxon>Pseudomonadati</taxon>
        <taxon>Aquificota</taxon>
        <taxon>Aquificia</taxon>
        <taxon>Desulfurobacteriales</taxon>
        <taxon>Desulfurobacteriaceae</taxon>
        <taxon>Thermovibrio</taxon>
    </lineage>
</organism>
<evidence type="ECO:0000313" key="2">
    <source>
        <dbReference type="Proteomes" id="UP000280881"/>
    </source>
</evidence>
<keyword evidence="2" id="KW-1185">Reference proteome</keyword>
<dbReference type="EMBL" id="RBIE01000007">
    <property type="protein sequence ID" value="RKQ59099.1"/>
    <property type="molecule type" value="Genomic_DNA"/>
</dbReference>
<proteinExistence type="predicted"/>
<sequence length="71" mass="8352">MFKKLDPKEEAKKFVEKADLKKNRSSRKRSETYIAVYFSKEEKERILELANEKGLSASSFIRSILKELKVI</sequence>
<dbReference type="Pfam" id="PF21983">
    <property type="entry name" value="NikA-like"/>
    <property type="match status" value="1"/>
</dbReference>
<dbReference type="InterPro" id="IPR053842">
    <property type="entry name" value="NikA-like"/>
</dbReference>
<dbReference type="RefSeq" id="WP_121172067.1">
    <property type="nucleotide sequence ID" value="NZ_RBIE01000007.1"/>
</dbReference>
<dbReference type="Proteomes" id="UP000280881">
    <property type="component" value="Unassembled WGS sequence"/>
</dbReference>
<comment type="caution">
    <text evidence="1">The sequence shown here is derived from an EMBL/GenBank/DDBJ whole genome shotgun (WGS) entry which is preliminary data.</text>
</comment>